<dbReference type="Pfam" id="PF00876">
    <property type="entry name" value="Innexin"/>
    <property type="match status" value="1"/>
</dbReference>
<comment type="similarity">
    <text evidence="9">Belongs to the pannexin family.</text>
</comment>
<proteinExistence type="inferred from homology"/>
<accession>A0A8S2T3E2</accession>
<feature type="transmembrane region" description="Helical" evidence="9">
    <location>
        <begin position="31"/>
        <end position="50"/>
    </location>
</feature>
<keyword evidence="2 9" id="KW-0813">Transport</keyword>
<dbReference type="InterPro" id="IPR000990">
    <property type="entry name" value="Innexin"/>
</dbReference>
<dbReference type="EMBL" id="CAJOBA010052882">
    <property type="protein sequence ID" value="CAF4259467.1"/>
    <property type="molecule type" value="Genomic_DNA"/>
</dbReference>
<evidence type="ECO:0000256" key="2">
    <source>
        <dbReference type="ARBA" id="ARBA00022448"/>
    </source>
</evidence>
<evidence type="ECO:0000256" key="1">
    <source>
        <dbReference type="ARBA" id="ARBA00004651"/>
    </source>
</evidence>
<dbReference type="EMBL" id="CAJNOK010031003">
    <property type="protein sequence ID" value="CAF1467026.1"/>
    <property type="molecule type" value="Genomic_DNA"/>
</dbReference>
<evidence type="ECO:0000313" key="11">
    <source>
        <dbReference type="EMBL" id="CAF4259467.1"/>
    </source>
</evidence>
<keyword evidence="7 9" id="KW-0472">Membrane</keyword>
<feature type="transmembrane region" description="Helical" evidence="9">
    <location>
        <begin position="101"/>
        <end position="124"/>
    </location>
</feature>
<keyword evidence="4 9" id="KW-0812">Transmembrane</keyword>
<keyword evidence="3" id="KW-1003">Cell membrane</keyword>
<evidence type="ECO:0000256" key="8">
    <source>
        <dbReference type="ARBA" id="ARBA00023303"/>
    </source>
</evidence>
<evidence type="ECO:0000313" key="12">
    <source>
        <dbReference type="Proteomes" id="UP000682733"/>
    </source>
</evidence>
<dbReference type="Proteomes" id="UP000677228">
    <property type="component" value="Unassembled WGS sequence"/>
</dbReference>
<comment type="subcellular location">
    <subcellularLocation>
        <location evidence="1 9">Cell membrane</location>
        <topology evidence="1 9">Multi-pass membrane protein</topology>
    </subcellularLocation>
</comment>
<dbReference type="PROSITE" id="PS51013">
    <property type="entry name" value="PANNEXIN"/>
    <property type="match status" value="1"/>
</dbReference>
<dbReference type="Proteomes" id="UP000682733">
    <property type="component" value="Unassembled WGS sequence"/>
</dbReference>
<dbReference type="GO" id="GO:0034220">
    <property type="term" value="P:monoatomic ion transmembrane transport"/>
    <property type="evidence" value="ECO:0007669"/>
    <property type="project" value="UniProtKB-KW"/>
</dbReference>
<gene>
    <name evidence="9" type="primary">inx</name>
    <name evidence="10" type="ORF">OVA965_LOCUS35498</name>
    <name evidence="11" type="ORF">TMI583_LOCUS36465</name>
</gene>
<dbReference type="PANTHER" id="PTHR11893">
    <property type="entry name" value="INNEXIN"/>
    <property type="match status" value="1"/>
</dbReference>
<evidence type="ECO:0000256" key="3">
    <source>
        <dbReference type="ARBA" id="ARBA00022475"/>
    </source>
</evidence>
<sequence>MNFAFFIEILRMLFNANLFGMDDNINRLNRFYTIVGLLVGVITISTTTFFGNPISCWCQDCDLRMAQYYVDNFCWIMDTRHAPQQILRPHAEPTKTSYYQYTHYILVILMCLFSIPHMVWMWILGSTGLKLDFISTRLTYINQTTGAVQNDHYDELADHIRSSIQYRRPFYHHSEQLKRRLYELIYGWIDIHQSPPMAETSTLQVTPSASITFDYPTTPDEQPHKHKAKYFQIPESRLGKIRSILGACSGHLWSNLKLIRQNGNYLVVWFIIVKMLYIANCVGCFILLNYLLSTNFTHIGQEIFEYLYYSEY</sequence>
<evidence type="ECO:0000256" key="7">
    <source>
        <dbReference type="ARBA" id="ARBA00023136"/>
    </source>
</evidence>
<dbReference type="AlphaFoldDB" id="A0A8S2T3E2"/>
<protein>
    <recommendedName>
        <fullName evidence="9">Innexin</fullName>
    </recommendedName>
</protein>
<organism evidence="11 12">
    <name type="scientific">Didymodactylos carnosus</name>
    <dbReference type="NCBI Taxonomy" id="1234261"/>
    <lineage>
        <taxon>Eukaryota</taxon>
        <taxon>Metazoa</taxon>
        <taxon>Spiralia</taxon>
        <taxon>Gnathifera</taxon>
        <taxon>Rotifera</taxon>
        <taxon>Eurotatoria</taxon>
        <taxon>Bdelloidea</taxon>
        <taxon>Philodinida</taxon>
        <taxon>Philodinidae</taxon>
        <taxon>Didymodactylos</taxon>
    </lineage>
</organism>
<name>A0A8S2T3E2_9BILA</name>
<feature type="transmembrane region" description="Helical" evidence="9">
    <location>
        <begin position="266"/>
        <end position="288"/>
    </location>
</feature>
<evidence type="ECO:0000256" key="5">
    <source>
        <dbReference type="ARBA" id="ARBA00022989"/>
    </source>
</evidence>
<comment type="caution">
    <text evidence="11">The sequence shown here is derived from an EMBL/GenBank/DDBJ whole genome shotgun (WGS) entry which is preliminary data.</text>
</comment>
<evidence type="ECO:0000256" key="6">
    <source>
        <dbReference type="ARBA" id="ARBA00023065"/>
    </source>
</evidence>
<dbReference type="GO" id="GO:0005886">
    <property type="term" value="C:plasma membrane"/>
    <property type="evidence" value="ECO:0007669"/>
    <property type="project" value="UniProtKB-SubCell"/>
</dbReference>
<keyword evidence="8 9" id="KW-0407">Ion channel</keyword>
<keyword evidence="6 9" id="KW-0406">Ion transport</keyword>
<keyword evidence="5 9" id="KW-1133">Transmembrane helix</keyword>
<dbReference type="PANTHER" id="PTHR11893:SF36">
    <property type="entry name" value="INNEXIN-5"/>
    <property type="match status" value="1"/>
</dbReference>
<evidence type="ECO:0000256" key="4">
    <source>
        <dbReference type="ARBA" id="ARBA00022692"/>
    </source>
</evidence>
<evidence type="ECO:0000313" key="10">
    <source>
        <dbReference type="EMBL" id="CAF1467026.1"/>
    </source>
</evidence>
<comment type="caution">
    <text evidence="9">Lacks conserved residue(s) required for the propagation of feature annotation.</text>
</comment>
<evidence type="ECO:0000256" key="9">
    <source>
        <dbReference type="RuleBase" id="RU010713"/>
    </source>
</evidence>
<comment type="function">
    <text evidence="9">Structural component of the gap junctions.</text>
</comment>
<dbReference type="GO" id="GO:0005921">
    <property type="term" value="C:gap junction"/>
    <property type="evidence" value="ECO:0007669"/>
    <property type="project" value="UniProtKB-UniRule"/>
</dbReference>
<reference evidence="11" key="1">
    <citation type="submission" date="2021-02" db="EMBL/GenBank/DDBJ databases">
        <authorList>
            <person name="Nowell W R."/>
        </authorList>
    </citation>
    <scope>NUCLEOTIDE SEQUENCE</scope>
</reference>